<evidence type="ECO:0000313" key="1">
    <source>
        <dbReference type="EMBL" id="MCG2588680.1"/>
    </source>
</evidence>
<dbReference type="PROSITE" id="PS51257">
    <property type="entry name" value="PROKAR_LIPOPROTEIN"/>
    <property type="match status" value="1"/>
</dbReference>
<dbReference type="Proteomes" id="UP001165366">
    <property type="component" value="Unassembled WGS sequence"/>
</dbReference>
<protein>
    <recommendedName>
        <fullName evidence="3">DUF4825 domain-containing protein</fullName>
    </recommendedName>
</protein>
<evidence type="ECO:0000313" key="2">
    <source>
        <dbReference type="Proteomes" id="UP001165366"/>
    </source>
</evidence>
<dbReference type="RefSeq" id="WP_237853521.1">
    <property type="nucleotide sequence ID" value="NZ_JAKLWS010000009.1"/>
</dbReference>
<keyword evidence="2" id="KW-1185">Reference proteome</keyword>
<comment type="caution">
    <text evidence="1">The sequence shown here is derived from an EMBL/GenBank/DDBJ whole genome shotgun (WGS) entry which is preliminary data.</text>
</comment>
<reference evidence="1" key="1">
    <citation type="submission" date="2022-01" db="EMBL/GenBank/DDBJ databases">
        <authorList>
            <person name="Wang Y."/>
        </authorList>
    </citation>
    <scope>NUCLEOTIDE SEQUENCE</scope>
    <source>
        <strain evidence="1">WB101</strain>
    </source>
</reference>
<name>A0ABS9KCX7_9BACT</name>
<sequence>MIKSTIQAILLCILMIGTVSCGSSLVIENVDYSQPLESVLTPNSENVIHDQRYAIKFSVSPILESEGRETVNEIRLIRNSAGYYFVTASGFQNVYVFAPGEGELELENSIEFLENNLQEPAFNQRSSYIELVDLSDGETYRLDQEGIIEEETE</sequence>
<organism evidence="1 2">
    <name type="scientific">Rhodohalobacter sulfatireducens</name>
    <dbReference type="NCBI Taxonomy" id="2911366"/>
    <lineage>
        <taxon>Bacteria</taxon>
        <taxon>Pseudomonadati</taxon>
        <taxon>Balneolota</taxon>
        <taxon>Balneolia</taxon>
        <taxon>Balneolales</taxon>
        <taxon>Balneolaceae</taxon>
        <taxon>Rhodohalobacter</taxon>
    </lineage>
</organism>
<proteinExistence type="predicted"/>
<gene>
    <name evidence="1" type="ORF">L6773_08895</name>
</gene>
<accession>A0ABS9KCX7</accession>
<reference evidence="1" key="2">
    <citation type="submission" date="2024-05" db="EMBL/GenBank/DDBJ databases">
        <title>Rhodohalobacter halophilus gen. nov., sp. nov., a moderately halophilic member of the family Balneolaceae.</title>
        <authorList>
            <person name="Xia J."/>
        </authorList>
    </citation>
    <scope>NUCLEOTIDE SEQUENCE</scope>
    <source>
        <strain evidence="1">WB101</strain>
    </source>
</reference>
<dbReference type="EMBL" id="JAKLWS010000009">
    <property type="protein sequence ID" value="MCG2588680.1"/>
    <property type="molecule type" value="Genomic_DNA"/>
</dbReference>
<evidence type="ECO:0008006" key="3">
    <source>
        <dbReference type="Google" id="ProtNLM"/>
    </source>
</evidence>